<feature type="transmembrane region" description="Helical" evidence="2">
    <location>
        <begin position="12"/>
        <end position="31"/>
    </location>
</feature>
<feature type="region of interest" description="Disordered" evidence="1">
    <location>
        <begin position="79"/>
        <end position="103"/>
    </location>
</feature>
<name>A0ABV1EUC5_9BACI</name>
<evidence type="ECO:0000256" key="1">
    <source>
        <dbReference type="SAM" id="MobiDB-lite"/>
    </source>
</evidence>
<accession>A0ABV1EUC5</accession>
<protein>
    <submittedName>
        <fullName evidence="3">Uncharacterized protein</fullName>
    </submittedName>
</protein>
<keyword evidence="4" id="KW-1185">Reference proteome</keyword>
<dbReference type="EMBL" id="JBBMFN010000004">
    <property type="protein sequence ID" value="MEQ2464695.1"/>
    <property type="molecule type" value="Genomic_DNA"/>
</dbReference>
<keyword evidence="2" id="KW-1133">Transmembrane helix</keyword>
<proteinExistence type="predicted"/>
<evidence type="ECO:0000313" key="3">
    <source>
        <dbReference type="EMBL" id="MEQ2464695.1"/>
    </source>
</evidence>
<dbReference type="Proteomes" id="UP001465426">
    <property type="component" value="Unassembled WGS sequence"/>
</dbReference>
<comment type="caution">
    <text evidence="3">The sequence shown here is derived from an EMBL/GenBank/DDBJ whole genome shotgun (WGS) entry which is preliminary data.</text>
</comment>
<keyword evidence="2" id="KW-0812">Transmembrane</keyword>
<dbReference type="RefSeq" id="WP_349204197.1">
    <property type="nucleotide sequence ID" value="NZ_JBBMFN010000004.1"/>
</dbReference>
<evidence type="ECO:0000256" key="2">
    <source>
        <dbReference type="SAM" id="Phobius"/>
    </source>
</evidence>
<sequence>MNQANAMVRRNPFLFLLAAIFITVLVVVSLIDSPEEVAEKAQQNNEEQALSPAEDSVREQIEIDGFKFVKVVDMDATLTREENENTQEGVTLGHSDGPKYVED</sequence>
<evidence type="ECO:0000313" key="4">
    <source>
        <dbReference type="Proteomes" id="UP001465426"/>
    </source>
</evidence>
<organism evidence="3 4">
    <name type="scientific">Niallia hominis</name>
    <dbReference type="NCBI Taxonomy" id="3133173"/>
    <lineage>
        <taxon>Bacteria</taxon>
        <taxon>Bacillati</taxon>
        <taxon>Bacillota</taxon>
        <taxon>Bacilli</taxon>
        <taxon>Bacillales</taxon>
        <taxon>Bacillaceae</taxon>
        <taxon>Niallia</taxon>
    </lineage>
</organism>
<keyword evidence="2" id="KW-0472">Membrane</keyword>
<reference evidence="3 4" key="1">
    <citation type="submission" date="2024-03" db="EMBL/GenBank/DDBJ databases">
        <title>Human intestinal bacterial collection.</title>
        <authorList>
            <person name="Pauvert C."/>
            <person name="Hitch T.C.A."/>
            <person name="Clavel T."/>
        </authorList>
    </citation>
    <scope>NUCLEOTIDE SEQUENCE [LARGE SCALE GENOMIC DNA]</scope>
    <source>
        <strain evidence="3 4">CLA-SR-H024</strain>
    </source>
</reference>
<gene>
    <name evidence="3" type="ORF">WMO63_03305</name>
</gene>